<proteinExistence type="predicted"/>
<keyword evidence="3" id="KW-1185">Reference proteome</keyword>
<dbReference type="EMBL" id="CVMT01000009">
    <property type="protein sequence ID" value="CRG91080.1"/>
    <property type="molecule type" value="Genomic_DNA"/>
</dbReference>
<dbReference type="OrthoDB" id="3527137at2759"/>
<dbReference type="STRING" id="28573.A0A0U1M7Y7"/>
<evidence type="ECO:0000313" key="2">
    <source>
        <dbReference type="EMBL" id="CRG91080.1"/>
    </source>
</evidence>
<gene>
    <name evidence="2" type="ORF">PISL3812_08128</name>
</gene>
<accession>A0A0U1M7Y7</accession>
<feature type="domain" description="DUF7770" evidence="1">
    <location>
        <begin position="21"/>
        <end position="174"/>
    </location>
</feature>
<dbReference type="AlphaFoldDB" id="A0A0U1M7Y7"/>
<organism evidence="2 3">
    <name type="scientific">Talaromyces islandicus</name>
    <name type="common">Penicillium islandicum</name>
    <dbReference type="NCBI Taxonomy" id="28573"/>
    <lineage>
        <taxon>Eukaryota</taxon>
        <taxon>Fungi</taxon>
        <taxon>Dikarya</taxon>
        <taxon>Ascomycota</taxon>
        <taxon>Pezizomycotina</taxon>
        <taxon>Eurotiomycetes</taxon>
        <taxon>Eurotiomycetidae</taxon>
        <taxon>Eurotiales</taxon>
        <taxon>Trichocomaceae</taxon>
        <taxon>Talaromyces</taxon>
        <taxon>Talaromyces sect. Islandici</taxon>
    </lineage>
</organism>
<evidence type="ECO:0000313" key="3">
    <source>
        <dbReference type="Proteomes" id="UP000054383"/>
    </source>
</evidence>
<dbReference type="OMA" id="ASWMESG"/>
<name>A0A0U1M7Y7_TALIS</name>
<dbReference type="Proteomes" id="UP000054383">
    <property type="component" value="Unassembled WGS sequence"/>
</dbReference>
<reference evidence="2 3" key="1">
    <citation type="submission" date="2015-04" db="EMBL/GenBank/DDBJ databases">
        <authorList>
            <person name="Syromyatnikov M.Y."/>
            <person name="Popov V.N."/>
        </authorList>
    </citation>
    <scope>NUCLEOTIDE SEQUENCE [LARGE SCALE GENOMIC DNA]</scope>
    <source>
        <strain evidence="2">WF-38-12</strain>
    </source>
</reference>
<sequence length="174" mass="19719">MENYDTDRFNTAHFQSSVVNIHLCGYRNEKNEGDEDGNPPTNHWAAFLQYPSGGSARLDMAPGYGSDGLRGKIDLASKPYMLTNNAIKSLSFSPKTPITVQSIVNTINSKGRDRYRFTAEWEGCRYWMYTFILDLESAGILASGSGQATWQAVSYYWRNPSGFEPREVKRGRFY</sequence>
<evidence type="ECO:0000259" key="1">
    <source>
        <dbReference type="Pfam" id="PF24968"/>
    </source>
</evidence>
<protein>
    <recommendedName>
        <fullName evidence="1">DUF7770 domain-containing protein</fullName>
    </recommendedName>
</protein>
<dbReference type="Pfam" id="PF24968">
    <property type="entry name" value="DUF7770"/>
    <property type="match status" value="1"/>
</dbReference>
<dbReference type="InterPro" id="IPR056672">
    <property type="entry name" value="DUF7770"/>
</dbReference>